<dbReference type="Proteomes" id="UP000614601">
    <property type="component" value="Unassembled WGS sequence"/>
</dbReference>
<dbReference type="Proteomes" id="UP000783686">
    <property type="component" value="Unassembled WGS sequence"/>
</dbReference>
<protein>
    <submittedName>
        <fullName evidence="1">Uncharacterized protein</fullName>
    </submittedName>
</protein>
<dbReference type="AlphaFoldDB" id="A0A811JUW3"/>
<evidence type="ECO:0000313" key="2">
    <source>
        <dbReference type="Proteomes" id="UP000614601"/>
    </source>
</evidence>
<dbReference type="EMBL" id="CAJFCW020000001">
    <property type="protein sequence ID" value="CAG9084175.1"/>
    <property type="molecule type" value="Genomic_DNA"/>
</dbReference>
<dbReference type="OrthoDB" id="10417717at2759"/>
<gene>
    <name evidence="1" type="ORF">BOKJ2_LOCUS1740</name>
</gene>
<proteinExistence type="predicted"/>
<dbReference type="EMBL" id="CAJFDH010000001">
    <property type="protein sequence ID" value="CAD5207056.1"/>
    <property type="molecule type" value="Genomic_DNA"/>
</dbReference>
<name>A0A811JUW3_9BILA</name>
<accession>A0A811JUW3</accession>
<reference evidence="1" key="1">
    <citation type="submission" date="2020-09" db="EMBL/GenBank/DDBJ databases">
        <authorList>
            <person name="Kikuchi T."/>
        </authorList>
    </citation>
    <scope>NUCLEOTIDE SEQUENCE</scope>
    <source>
        <strain evidence="1">SH1</strain>
    </source>
</reference>
<sequence>MSESPHSSEFYGPIDPLTIPNAPLQRRRTIVRQKHVAEQPKPKLSMDFRGLTIPNSAPSQIALEFFKRKLTPQPISVDQSTTLWARRRSSQPSIDWNPKISFDLPEGLSIGSGSMARRKHSLWGMSAAQLQFLRDQHEKEREERERSIYEQELLELQLQHQYWLMQHNSTKPPKHQHLLQKRSQPPMNLQKFSAVIHGQYQNPALVQHSQTQMFAGRKITQAGFLNALPMRAATVAGPAAAAAAAVAAATASSAGAFRATPNGGVMPPNKRDSMAAIADLLVATGGGRKPPRYGRKELSELNEFRLQAFTSLFPCSWV</sequence>
<organism evidence="1 2">
    <name type="scientific">Bursaphelenchus okinawaensis</name>
    <dbReference type="NCBI Taxonomy" id="465554"/>
    <lineage>
        <taxon>Eukaryota</taxon>
        <taxon>Metazoa</taxon>
        <taxon>Ecdysozoa</taxon>
        <taxon>Nematoda</taxon>
        <taxon>Chromadorea</taxon>
        <taxon>Rhabditida</taxon>
        <taxon>Tylenchina</taxon>
        <taxon>Tylenchomorpha</taxon>
        <taxon>Aphelenchoidea</taxon>
        <taxon>Aphelenchoididae</taxon>
        <taxon>Bursaphelenchus</taxon>
    </lineage>
</organism>
<evidence type="ECO:0000313" key="1">
    <source>
        <dbReference type="EMBL" id="CAD5207056.1"/>
    </source>
</evidence>
<comment type="caution">
    <text evidence="1">The sequence shown here is derived from an EMBL/GenBank/DDBJ whole genome shotgun (WGS) entry which is preliminary data.</text>
</comment>
<keyword evidence="2" id="KW-1185">Reference proteome</keyword>